<keyword evidence="1" id="KW-0472">Membrane</keyword>
<dbReference type="Proteomes" id="UP000268844">
    <property type="component" value="Unassembled WGS sequence"/>
</dbReference>
<name>A0A3S4GJY0_9HYPH</name>
<keyword evidence="1" id="KW-0812">Transmembrane</keyword>
<accession>A0A3S4GJY0</accession>
<dbReference type="OrthoDB" id="7628268at2"/>
<dbReference type="RefSeq" id="WP_126151982.1">
    <property type="nucleotide sequence ID" value="NZ_JBHTMH010000001.1"/>
</dbReference>
<keyword evidence="3" id="KW-1185">Reference proteome</keyword>
<evidence type="ECO:0000313" key="2">
    <source>
        <dbReference type="EMBL" id="VDS06469.1"/>
    </source>
</evidence>
<evidence type="ECO:0000313" key="3">
    <source>
        <dbReference type="Proteomes" id="UP000268844"/>
    </source>
</evidence>
<reference evidence="2 3" key="1">
    <citation type="submission" date="2018-12" db="EMBL/GenBank/DDBJ databases">
        <authorList>
            <person name="Criscuolo A."/>
        </authorList>
    </citation>
    <scope>NUCLEOTIDE SEQUENCE [LARGE SCALE GENOMIC DNA]</scope>
    <source>
        <strain evidence="2">ACIP1116281</strain>
    </source>
</reference>
<sequence length="206" mass="23013">MQEFWIEITGPQATIISGALTVFAAVFGVLLGSWLFSGRVRDLKGALDESDKLLRQHKTSVESSLADVTDKIGSLNEQIASTMQGLAQVRSDVSDIALAEQVEEEQPVGAPSREKLKEDWNAIRDAIEATAADPEIDGRTRAKYGRVDRRNYSELIDLMAYDNVLGQKEEVFREAIKLWQSYRTGKKELNQRDAARMVSLRQKIGV</sequence>
<organism evidence="2 3">
    <name type="scientific">Devosia equisanguinis</name>
    <dbReference type="NCBI Taxonomy" id="2490941"/>
    <lineage>
        <taxon>Bacteria</taxon>
        <taxon>Pseudomonadati</taxon>
        <taxon>Pseudomonadota</taxon>
        <taxon>Alphaproteobacteria</taxon>
        <taxon>Hyphomicrobiales</taxon>
        <taxon>Devosiaceae</taxon>
        <taxon>Devosia</taxon>
    </lineage>
</organism>
<proteinExistence type="predicted"/>
<keyword evidence="1" id="KW-1133">Transmembrane helix</keyword>
<dbReference type="AlphaFoldDB" id="A0A3S4GJY0"/>
<feature type="transmembrane region" description="Helical" evidence="1">
    <location>
        <begin position="15"/>
        <end position="36"/>
    </location>
</feature>
<evidence type="ECO:0000256" key="1">
    <source>
        <dbReference type="SAM" id="Phobius"/>
    </source>
</evidence>
<dbReference type="EMBL" id="UZWD01000049">
    <property type="protein sequence ID" value="VDS06469.1"/>
    <property type="molecule type" value="Genomic_DNA"/>
</dbReference>
<protein>
    <submittedName>
        <fullName evidence="2">Uncharacterized protein</fullName>
    </submittedName>
</protein>
<gene>
    <name evidence="2" type="ORF">DEVEQU_03633</name>
</gene>